<accession>A0A6J6HH32</accession>
<dbReference type="InterPro" id="IPR039425">
    <property type="entry name" value="RNA_pol_sigma-70-like"/>
</dbReference>
<gene>
    <name evidence="8" type="ORF">UFOPK1852_00751</name>
</gene>
<evidence type="ECO:0000256" key="3">
    <source>
        <dbReference type="ARBA" id="ARBA00023082"/>
    </source>
</evidence>
<dbReference type="PANTHER" id="PTHR43133:SF50">
    <property type="entry name" value="ECF RNA POLYMERASE SIGMA FACTOR SIGM"/>
    <property type="match status" value="1"/>
</dbReference>
<dbReference type="InterPro" id="IPR013249">
    <property type="entry name" value="RNA_pol_sigma70_r4_t2"/>
</dbReference>
<evidence type="ECO:0000256" key="5">
    <source>
        <dbReference type="ARBA" id="ARBA00023163"/>
    </source>
</evidence>
<dbReference type="GO" id="GO:0016987">
    <property type="term" value="F:sigma factor activity"/>
    <property type="evidence" value="ECO:0007669"/>
    <property type="project" value="UniProtKB-KW"/>
</dbReference>
<reference evidence="8" key="1">
    <citation type="submission" date="2020-05" db="EMBL/GenBank/DDBJ databases">
        <authorList>
            <person name="Chiriac C."/>
            <person name="Salcher M."/>
            <person name="Ghai R."/>
            <person name="Kavagutti S V."/>
        </authorList>
    </citation>
    <scope>NUCLEOTIDE SEQUENCE</scope>
</reference>
<dbReference type="SUPFAM" id="SSF88659">
    <property type="entry name" value="Sigma3 and sigma4 domains of RNA polymerase sigma factors"/>
    <property type="match status" value="1"/>
</dbReference>
<evidence type="ECO:0000313" key="8">
    <source>
        <dbReference type="EMBL" id="CAB4612276.1"/>
    </source>
</evidence>
<keyword evidence="3" id="KW-0731">Sigma factor</keyword>
<dbReference type="PANTHER" id="PTHR43133">
    <property type="entry name" value="RNA POLYMERASE ECF-TYPE SIGMA FACTO"/>
    <property type="match status" value="1"/>
</dbReference>
<evidence type="ECO:0000256" key="1">
    <source>
        <dbReference type="ARBA" id="ARBA00010641"/>
    </source>
</evidence>
<evidence type="ECO:0000256" key="2">
    <source>
        <dbReference type="ARBA" id="ARBA00023015"/>
    </source>
</evidence>
<dbReference type="InterPro" id="IPR036388">
    <property type="entry name" value="WH-like_DNA-bd_sf"/>
</dbReference>
<dbReference type="InterPro" id="IPR013325">
    <property type="entry name" value="RNA_pol_sigma_r2"/>
</dbReference>
<keyword evidence="4" id="KW-0238">DNA-binding</keyword>
<feature type="domain" description="RNA polymerase sigma factor 70 region 4 type 2" evidence="7">
    <location>
        <begin position="108"/>
        <end position="159"/>
    </location>
</feature>
<comment type="similarity">
    <text evidence="1">Belongs to the sigma-70 factor family. ECF subfamily.</text>
</comment>
<keyword evidence="2" id="KW-0805">Transcription regulation</keyword>
<proteinExistence type="inferred from homology"/>
<dbReference type="InterPro" id="IPR013324">
    <property type="entry name" value="RNA_pol_sigma_r3/r4-like"/>
</dbReference>
<dbReference type="GO" id="GO:0003677">
    <property type="term" value="F:DNA binding"/>
    <property type="evidence" value="ECO:0007669"/>
    <property type="project" value="UniProtKB-KW"/>
</dbReference>
<organism evidence="8">
    <name type="scientific">freshwater metagenome</name>
    <dbReference type="NCBI Taxonomy" id="449393"/>
    <lineage>
        <taxon>unclassified sequences</taxon>
        <taxon>metagenomes</taxon>
        <taxon>ecological metagenomes</taxon>
    </lineage>
</organism>
<dbReference type="AlphaFoldDB" id="A0A6J6HH32"/>
<sequence>MAKRHDQEFAAWVNERQVTLLRAARIICFDIQNAEDVLQETLIDVYRRWAKVREFENLEAYAIRIMVSKHADLRRKWARKKDELETTLEALDAAIDGSDSTDEITERLLVHAALKSLTPAQRAVLVLTYDEGYALKEIASSLQMPMGTAASHLARGRLAVASFIQGTKEISAPVNKNRPELTVDDIEDAELVEEKGGDK</sequence>
<feature type="domain" description="RNA polymerase sigma-70 region 2" evidence="6">
    <location>
        <begin position="17"/>
        <end position="76"/>
    </location>
</feature>
<dbReference type="GO" id="GO:0006352">
    <property type="term" value="P:DNA-templated transcription initiation"/>
    <property type="evidence" value="ECO:0007669"/>
    <property type="project" value="InterPro"/>
</dbReference>
<name>A0A6J6HH32_9ZZZZ</name>
<dbReference type="Gene3D" id="1.10.1740.10">
    <property type="match status" value="1"/>
</dbReference>
<dbReference type="SUPFAM" id="SSF88946">
    <property type="entry name" value="Sigma2 domain of RNA polymerase sigma factors"/>
    <property type="match status" value="1"/>
</dbReference>
<keyword evidence="5" id="KW-0804">Transcription</keyword>
<evidence type="ECO:0000259" key="7">
    <source>
        <dbReference type="Pfam" id="PF08281"/>
    </source>
</evidence>
<dbReference type="Pfam" id="PF04542">
    <property type="entry name" value="Sigma70_r2"/>
    <property type="match status" value="1"/>
</dbReference>
<dbReference type="EMBL" id="CAEZUS010000108">
    <property type="protein sequence ID" value="CAB4612276.1"/>
    <property type="molecule type" value="Genomic_DNA"/>
</dbReference>
<evidence type="ECO:0000259" key="6">
    <source>
        <dbReference type="Pfam" id="PF04542"/>
    </source>
</evidence>
<dbReference type="InterPro" id="IPR014284">
    <property type="entry name" value="RNA_pol_sigma-70_dom"/>
</dbReference>
<dbReference type="InterPro" id="IPR007627">
    <property type="entry name" value="RNA_pol_sigma70_r2"/>
</dbReference>
<dbReference type="NCBIfam" id="TIGR02937">
    <property type="entry name" value="sigma70-ECF"/>
    <property type="match status" value="1"/>
</dbReference>
<dbReference type="Gene3D" id="1.10.10.10">
    <property type="entry name" value="Winged helix-like DNA-binding domain superfamily/Winged helix DNA-binding domain"/>
    <property type="match status" value="1"/>
</dbReference>
<dbReference type="Pfam" id="PF08281">
    <property type="entry name" value="Sigma70_r4_2"/>
    <property type="match status" value="1"/>
</dbReference>
<protein>
    <submittedName>
        <fullName evidence="8">Unannotated protein</fullName>
    </submittedName>
</protein>
<evidence type="ECO:0000256" key="4">
    <source>
        <dbReference type="ARBA" id="ARBA00023125"/>
    </source>
</evidence>